<dbReference type="Proteomes" id="UP000236000">
    <property type="component" value="Unassembled WGS sequence"/>
</dbReference>
<dbReference type="AlphaFoldDB" id="A0A2N8HG21"/>
<comment type="caution">
    <text evidence="1">The sequence shown here is derived from an EMBL/GenBank/DDBJ whole genome shotgun (WGS) entry which is preliminary data.</text>
</comment>
<dbReference type="OrthoDB" id="197352at2"/>
<organism evidence="1 2">
    <name type="scientific">Akkermansia muciniphila</name>
    <dbReference type="NCBI Taxonomy" id="239935"/>
    <lineage>
        <taxon>Bacteria</taxon>
        <taxon>Pseudomonadati</taxon>
        <taxon>Verrucomicrobiota</taxon>
        <taxon>Verrucomicrobiia</taxon>
        <taxon>Verrucomicrobiales</taxon>
        <taxon>Akkermansiaceae</taxon>
        <taxon>Akkermansia</taxon>
    </lineage>
</organism>
<name>A0A2N8HG21_9BACT</name>
<reference evidence="1 2" key="1">
    <citation type="journal article" date="2017" name="BMC Genomics">
        <title>Genome sequencing of 39 Akkermansia muciniphila isolates reveals its population structure, genomic and functional diverisity, and global distribution in mammalian gut microbiotas.</title>
        <authorList>
            <person name="Guo X."/>
            <person name="Li S."/>
            <person name="Zhang J."/>
            <person name="Wu F."/>
            <person name="Li X."/>
            <person name="Wu D."/>
            <person name="Zhang M."/>
            <person name="Ou Z."/>
            <person name="Jie Z."/>
            <person name="Yan Q."/>
            <person name="Li P."/>
            <person name="Yi J."/>
            <person name="Peng Y."/>
        </authorList>
    </citation>
    <scope>NUCLEOTIDE SEQUENCE [LARGE SCALE GENOMIC DNA]</scope>
    <source>
        <strain evidence="1 2">GP24</strain>
    </source>
</reference>
<dbReference type="Gene3D" id="3.30.559.10">
    <property type="entry name" value="Chloramphenicol acetyltransferase-like domain"/>
    <property type="match status" value="1"/>
</dbReference>
<evidence type="ECO:0000313" key="2">
    <source>
        <dbReference type="Proteomes" id="UP000236000"/>
    </source>
</evidence>
<dbReference type="PANTHER" id="PTHR38474:SF1">
    <property type="entry name" value="SLR0299 PROTEIN"/>
    <property type="match status" value="1"/>
</dbReference>
<dbReference type="InterPro" id="IPR023213">
    <property type="entry name" value="CAT-like_dom_sf"/>
</dbReference>
<dbReference type="SMART" id="SM01059">
    <property type="entry name" value="CAT"/>
    <property type="match status" value="1"/>
</dbReference>
<evidence type="ECO:0008006" key="3">
    <source>
        <dbReference type="Google" id="ProtNLM"/>
    </source>
</evidence>
<sequence>MESLPGIENKCMKKKIEIASWPRRSHYEYFQTFDCPMFSITSPVRVDALYRYAKQEGISFFALCLFVLLKAVNKVPQLRQRVEEGEVWEYESVDALVPVLAADGEFTQILVEYRAELPDFLEHAVPLIQAAKQAPARANPCHRTDIAVYSCLPWIPFTQVASAYRVFRGQYLPLIHWGKMEADVSGRLMMPVAIQANHVLVDGVHVGNFYKNIDCFCCGF</sequence>
<dbReference type="InterPro" id="IPR001707">
    <property type="entry name" value="Cmp_AcTrfase"/>
</dbReference>
<evidence type="ECO:0000313" key="1">
    <source>
        <dbReference type="EMBL" id="PNC19648.1"/>
    </source>
</evidence>
<gene>
    <name evidence="1" type="ORF">CXU22_01145</name>
</gene>
<dbReference type="Pfam" id="PF00302">
    <property type="entry name" value="CAT"/>
    <property type="match status" value="1"/>
</dbReference>
<accession>A0A2N8HG21</accession>
<dbReference type="EMBL" id="PJKA01000003">
    <property type="protein sequence ID" value="PNC19648.1"/>
    <property type="molecule type" value="Genomic_DNA"/>
</dbReference>
<dbReference type="SUPFAM" id="SSF52777">
    <property type="entry name" value="CoA-dependent acyltransferases"/>
    <property type="match status" value="1"/>
</dbReference>
<protein>
    <recommendedName>
        <fullName evidence="3">Chloramphenicol acetyltransferase</fullName>
    </recommendedName>
</protein>
<proteinExistence type="predicted"/>
<dbReference type="GO" id="GO:0008811">
    <property type="term" value="F:chloramphenicol O-acetyltransferase activity"/>
    <property type="evidence" value="ECO:0007669"/>
    <property type="project" value="InterPro"/>
</dbReference>
<dbReference type="PANTHER" id="PTHR38474">
    <property type="entry name" value="SLR0299 PROTEIN"/>
    <property type="match status" value="1"/>
</dbReference>